<dbReference type="SUPFAM" id="SSF52540">
    <property type="entry name" value="P-loop containing nucleoside triphosphate hydrolases"/>
    <property type="match status" value="1"/>
</dbReference>
<dbReference type="Proteomes" id="UP000605568">
    <property type="component" value="Unassembled WGS sequence"/>
</dbReference>
<dbReference type="Pfam" id="PF13374">
    <property type="entry name" value="TPR_10"/>
    <property type="match status" value="1"/>
</dbReference>
<proteinExistence type="predicted"/>
<feature type="repeat" description="TPR" evidence="4">
    <location>
        <begin position="715"/>
        <end position="748"/>
    </location>
</feature>
<dbReference type="InterPro" id="IPR005158">
    <property type="entry name" value="BTAD"/>
</dbReference>
<evidence type="ECO:0000256" key="2">
    <source>
        <dbReference type="ARBA" id="ARBA00022490"/>
    </source>
</evidence>
<comment type="caution">
    <text evidence="6">The sequence shown here is derived from an EMBL/GenBank/DDBJ whole genome shotgun (WGS) entry which is preliminary data.</text>
</comment>
<dbReference type="Gene3D" id="1.10.10.10">
    <property type="entry name" value="Winged helix-like DNA-binding domain superfamily/Winged helix DNA-binding domain"/>
    <property type="match status" value="1"/>
</dbReference>
<dbReference type="SUPFAM" id="SSF46894">
    <property type="entry name" value="C-terminal effector domain of the bipartite response regulators"/>
    <property type="match status" value="1"/>
</dbReference>
<dbReference type="PRINTS" id="PR00364">
    <property type="entry name" value="DISEASERSIST"/>
</dbReference>
<dbReference type="InterPro" id="IPR016032">
    <property type="entry name" value="Sig_transdc_resp-reg_C-effctor"/>
</dbReference>
<keyword evidence="3" id="KW-0677">Repeat</keyword>
<dbReference type="InterPro" id="IPR036388">
    <property type="entry name" value="WH-like_DNA-bd_sf"/>
</dbReference>
<reference evidence="7" key="1">
    <citation type="journal article" date="2019" name="Int. J. Syst. Evol. Microbiol.">
        <title>The Global Catalogue of Microorganisms (GCM) 10K type strain sequencing project: providing services to taxonomists for standard genome sequencing and annotation.</title>
        <authorList>
            <consortium name="The Broad Institute Genomics Platform"/>
            <consortium name="The Broad Institute Genome Sequencing Center for Infectious Disease"/>
            <person name="Wu L."/>
            <person name="Ma J."/>
        </authorList>
    </citation>
    <scope>NUCLEOTIDE SEQUENCE [LARGE SCALE GENOMIC DNA]</scope>
    <source>
        <strain evidence="7">CGMCC 4.7367</strain>
    </source>
</reference>
<dbReference type="Pfam" id="PF03704">
    <property type="entry name" value="BTAD"/>
    <property type="match status" value="1"/>
</dbReference>
<dbReference type="InterPro" id="IPR011990">
    <property type="entry name" value="TPR-like_helical_dom_sf"/>
</dbReference>
<dbReference type="PANTHER" id="PTHR45954">
    <property type="entry name" value="LD33695P"/>
    <property type="match status" value="1"/>
</dbReference>
<comment type="subcellular location">
    <subcellularLocation>
        <location evidence="1">Cytoplasm</location>
    </subcellularLocation>
</comment>
<organism evidence="6 7">
    <name type="scientific">Lentzea cavernae</name>
    <dbReference type="NCBI Taxonomy" id="2020703"/>
    <lineage>
        <taxon>Bacteria</taxon>
        <taxon>Bacillati</taxon>
        <taxon>Actinomycetota</taxon>
        <taxon>Actinomycetes</taxon>
        <taxon>Pseudonocardiales</taxon>
        <taxon>Pseudonocardiaceae</taxon>
        <taxon>Lentzea</taxon>
    </lineage>
</organism>
<dbReference type="EMBL" id="BNAR01000005">
    <property type="protein sequence ID" value="GHH42168.1"/>
    <property type="molecule type" value="Genomic_DNA"/>
</dbReference>
<dbReference type="PANTHER" id="PTHR45954:SF1">
    <property type="entry name" value="LD33695P"/>
    <property type="match status" value="1"/>
</dbReference>
<evidence type="ECO:0000313" key="7">
    <source>
        <dbReference type="Proteomes" id="UP000605568"/>
    </source>
</evidence>
<feature type="domain" description="Bacterial transcriptional activator" evidence="5">
    <location>
        <begin position="97"/>
        <end position="240"/>
    </location>
</feature>
<keyword evidence="2" id="KW-0963">Cytoplasm</keyword>
<feature type="repeat" description="TPR" evidence="4">
    <location>
        <begin position="795"/>
        <end position="828"/>
    </location>
</feature>
<evidence type="ECO:0000256" key="1">
    <source>
        <dbReference type="ARBA" id="ARBA00004496"/>
    </source>
</evidence>
<dbReference type="InterPro" id="IPR027417">
    <property type="entry name" value="P-loop_NTPase"/>
</dbReference>
<evidence type="ECO:0000256" key="4">
    <source>
        <dbReference type="PROSITE-ProRule" id="PRU00339"/>
    </source>
</evidence>
<keyword evidence="4" id="KW-0802">TPR repeat</keyword>
<feature type="repeat" description="TPR" evidence="4">
    <location>
        <begin position="755"/>
        <end position="788"/>
    </location>
</feature>
<gene>
    <name evidence="6" type="ORF">GCM10017774_38020</name>
</gene>
<accession>A0ABQ3MG38</accession>
<evidence type="ECO:0000313" key="6">
    <source>
        <dbReference type="EMBL" id="GHH42168.1"/>
    </source>
</evidence>
<name>A0ABQ3MG38_9PSEU</name>
<dbReference type="InterPro" id="IPR052386">
    <property type="entry name" value="GPSM"/>
</dbReference>
<dbReference type="Gene3D" id="1.25.40.10">
    <property type="entry name" value="Tetratricopeptide repeat domain"/>
    <property type="match status" value="3"/>
</dbReference>
<dbReference type="SUPFAM" id="SSF48452">
    <property type="entry name" value="TPR-like"/>
    <property type="match status" value="3"/>
</dbReference>
<dbReference type="Gene3D" id="3.40.50.300">
    <property type="entry name" value="P-loop containing nucleotide triphosphate hydrolases"/>
    <property type="match status" value="1"/>
</dbReference>
<keyword evidence="7" id="KW-1185">Reference proteome</keyword>
<dbReference type="SMART" id="SM00028">
    <property type="entry name" value="TPR"/>
    <property type="match status" value="6"/>
</dbReference>
<evidence type="ECO:0000259" key="5">
    <source>
        <dbReference type="SMART" id="SM01043"/>
    </source>
</evidence>
<dbReference type="PROSITE" id="PS50005">
    <property type="entry name" value="TPR"/>
    <property type="match status" value="3"/>
</dbReference>
<dbReference type="InterPro" id="IPR019734">
    <property type="entry name" value="TPR_rpt"/>
</dbReference>
<dbReference type="Pfam" id="PF13424">
    <property type="entry name" value="TPR_12"/>
    <property type="match status" value="3"/>
</dbReference>
<dbReference type="CDD" id="cd15831">
    <property type="entry name" value="BTAD"/>
    <property type="match status" value="1"/>
</dbReference>
<dbReference type="SMART" id="SM01043">
    <property type="entry name" value="BTAD"/>
    <property type="match status" value="1"/>
</dbReference>
<evidence type="ECO:0000256" key="3">
    <source>
        <dbReference type="ARBA" id="ARBA00022737"/>
    </source>
</evidence>
<sequence length="1008" mass="111988">MGFRLLGPVEIRDEMDRLVPLRGQRDRALLALLLLNANREVRKESLESDLWTGRPPKDGLADYIKSLRRVLRETFRESVGLPRIREASKLVVDESEVDHLRFRARLDSARGHADPEHVVREVRAALGEWRGEALQNLNDDVAWVVEHRAHLKRQRREAWGLLIQAELELGRHTQVLGEIREPLADWPEDEALVCFYMLASYRAGSPSDALEAYRKFYARLRDESGVEPSFALSTLHQRILSADPTLDLPVVVNWPVGVVVSLPQRPLLLGREDDLTALRASLSPGSSTDVVMVSTAVSGLAGVGKTTLAVFVAHEVLEAGWFTGGVLFLDMRGYSPIPLVVEEALLALLLQLGVPSDRIPVDGQDREVRYRAALADRTAKCERLLIVADNVSSSEQVRALIPGTSEHRLLITTRNRLADLDNARLLTVDVLAPADAIAVLDLHLRSALPADVRIAGEADAAAEVARLCGYLPLALRICAALLASDPAQPVAELAEELESSSSRLRTLDYGGALAVRAAFDLSYERLTPEQARLFKLLSLKTGRHVSSEAASALGGLTSRDARRLLQELQRAHLIDSATARGWWSFHDLIDLYASERVNQEHSPEERDEALVRLLDHYLKVSHAAADHLDRRAAATARSARFGGREQALAWMEAERDALVGAVARAHEGGHNWLAYSIAEQIDPYFVLKKHPADWVATQQLALAAARKEGDVRAQSSALNNLGHAYRFTRSFDEAIACHLQALAIRRDTGDRPGEGMTLNNLGMAYRELRRFDDAIGCYLQAIDLRRAEKDLLGEATALNNLGASYWAIRRFEDAVECYESALAIRERTADRRGESITLNNLGVVYRELLRWHDAVDCLTRSLLIRREVGDPQGEGDTLNNLGLAHRDLGRYADAVGCHRQALPLYEQSSDRRGEGVTLNHLGVALAALEEFDEAIDCHRRSLAVLSEIGDRQREAMVMREIGKIRRTLGDPCGARQWWERALEALYGFTDDGVRHQATEIRALLDGLT</sequence>
<protein>
    <submittedName>
        <fullName evidence="6">SARP family transcriptional regulator</fullName>
    </submittedName>
</protein>